<name>A0AA50KQR2_9GAMM</name>
<dbReference type="SFLD" id="SFLDS00019">
    <property type="entry name" value="Glutathione_Transferase_(cytos"/>
    <property type="match status" value="1"/>
</dbReference>
<feature type="domain" description="GST C-terminal" evidence="3">
    <location>
        <begin position="86"/>
        <end position="211"/>
    </location>
</feature>
<dbReference type="Pfam" id="PF13417">
    <property type="entry name" value="GST_N_3"/>
    <property type="match status" value="1"/>
</dbReference>
<dbReference type="CDD" id="cd03191">
    <property type="entry name" value="GST_C_Zeta"/>
    <property type="match status" value="1"/>
</dbReference>
<feature type="domain" description="GST N-terminal" evidence="2">
    <location>
        <begin position="1"/>
        <end position="81"/>
    </location>
</feature>
<proteinExistence type="inferred from homology"/>
<dbReference type="Gene3D" id="1.20.1050.10">
    <property type="match status" value="1"/>
</dbReference>
<dbReference type="GO" id="GO:0005737">
    <property type="term" value="C:cytoplasm"/>
    <property type="evidence" value="ECO:0007669"/>
    <property type="project" value="InterPro"/>
</dbReference>
<dbReference type="InterPro" id="IPR034330">
    <property type="entry name" value="GST_Zeta_C"/>
</dbReference>
<dbReference type="NCBIfam" id="TIGR01262">
    <property type="entry name" value="maiA"/>
    <property type="match status" value="1"/>
</dbReference>
<dbReference type="InterPro" id="IPR036249">
    <property type="entry name" value="Thioredoxin-like_sf"/>
</dbReference>
<dbReference type="PROSITE" id="PS50405">
    <property type="entry name" value="GST_CTER"/>
    <property type="match status" value="1"/>
</dbReference>
<dbReference type="InterPro" id="IPR034333">
    <property type="entry name" value="GST_Zeta_N"/>
</dbReference>
<dbReference type="SUPFAM" id="SSF47616">
    <property type="entry name" value="GST C-terminal domain-like"/>
    <property type="match status" value="1"/>
</dbReference>
<dbReference type="GO" id="GO:0016034">
    <property type="term" value="F:maleylacetoacetate isomerase activity"/>
    <property type="evidence" value="ECO:0007669"/>
    <property type="project" value="UniProtKB-EC"/>
</dbReference>
<gene>
    <name evidence="4" type="primary">maiA</name>
    <name evidence="4" type="ORF">PU634_05900</name>
</gene>
<dbReference type="SFLD" id="SFLDG00358">
    <property type="entry name" value="Main_(cytGST)"/>
    <property type="match status" value="1"/>
</dbReference>
<dbReference type="FunFam" id="1.20.1050.10:FF:000017">
    <property type="entry name" value="Maleylacetoacetate isomerase"/>
    <property type="match status" value="1"/>
</dbReference>
<dbReference type="InterPro" id="IPR010987">
    <property type="entry name" value="Glutathione-S-Trfase_C-like"/>
</dbReference>
<evidence type="ECO:0000313" key="4">
    <source>
        <dbReference type="EMBL" id="WMC11899.1"/>
    </source>
</evidence>
<dbReference type="InterPro" id="IPR004045">
    <property type="entry name" value="Glutathione_S-Trfase_N"/>
</dbReference>
<dbReference type="Proteomes" id="UP001223802">
    <property type="component" value="Chromosome"/>
</dbReference>
<evidence type="ECO:0000256" key="1">
    <source>
        <dbReference type="ARBA" id="ARBA00010007"/>
    </source>
</evidence>
<evidence type="ECO:0000313" key="5">
    <source>
        <dbReference type="Proteomes" id="UP001223802"/>
    </source>
</evidence>
<dbReference type="PROSITE" id="PS50404">
    <property type="entry name" value="GST_NTER"/>
    <property type="match status" value="1"/>
</dbReference>
<keyword evidence="4" id="KW-0413">Isomerase</keyword>
<dbReference type="GO" id="GO:0006559">
    <property type="term" value="P:L-phenylalanine catabolic process"/>
    <property type="evidence" value="ECO:0007669"/>
    <property type="project" value="TreeGrafter"/>
</dbReference>
<organism evidence="4 5">
    <name type="scientific">Oceanimonas pelagia</name>
    <dbReference type="NCBI Taxonomy" id="3028314"/>
    <lineage>
        <taxon>Bacteria</taxon>
        <taxon>Pseudomonadati</taxon>
        <taxon>Pseudomonadota</taxon>
        <taxon>Gammaproteobacteria</taxon>
        <taxon>Aeromonadales</taxon>
        <taxon>Aeromonadaceae</taxon>
        <taxon>Oceanimonas</taxon>
    </lineage>
</organism>
<dbReference type="GO" id="GO:0004364">
    <property type="term" value="F:glutathione transferase activity"/>
    <property type="evidence" value="ECO:0007669"/>
    <property type="project" value="TreeGrafter"/>
</dbReference>
<dbReference type="PANTHER" id="PTHR42673:SF4">
    <property type="entry name" value="MALEYLACETOACETATE ISOMERASE"/>
    <property type="match status" value="1"/>
</dbReference>
<evidence type="ECO:0000259" key="2">
    <source>
        <dbReference type="PROSITE" id="PS50404"/>
    </source>
</evidence>
<sequence length="213" mass="23656">MQLYSFFNSSTSYRVRIALAIKGLSVDYCAVNLRAGEQRETTYRALNPAGGVPLLIDEQGNGLGQSLAIIDYLEALHPEPPLLPANPLVRARVLELAHLVACDMHPLNNLRVLNYLTNELGVSEAQKQAWYEHWIAEGLRAAEALLIRYGFGDYCFGDRPTLADCCLVPQVANGMRMHCDLTSYARVMAVYQHCLQQPAFQQAAPAMQPDFTS</sequence>
<dbReference type="Gene3D" id="3.40.30.10">
    <property type="entry name" value="Glutaredoxin"/>
    <property type="match status" value="1"/>
</dbReference>
<dbReference type="PANTHER" id="PTHR42673">
    <property type="entry name" value="MALEYLACETOACETATE ISOMERASE"/>
    <property type="match status" value="1"/>
</dbReference>
<keyword evidence="5" id="KW-1185">Reference proteome</keyword>
<dbReference type="KEGG" id="ope:PU634_05900"/>
<dbReference type="RefSeq" id="WP_306763136.1">
    <property type="nucleotide sequence ID" value="NZ_CP118224.1"/>
</dbReference>
<dbReference type="GO" id="GO:0006749">
    <property type="term" value="P:glutathione metabolic process"/>
    <property type="evidence" value="ECO:0007669"/>
    <property type="project" value="TreeGrafter"/>
</dbReference>
<accession>A0AA50KQR2</accession>
<dbReference type="SUPFAM" id="SSF52833">
    <property type="entry name" value="Thioredoxin-like"/>
    <property type="match status" value="1"/>
</dbReference>
<dbReference type="EMBL" id="CP118224">
    <property type="protein sequence ID" value="WMC11899.1"/>
    <property type="molecule type" value="Genomic_DNA"/>
</dbReference>
<comment type="similarity">
    <text evidence="1">Belongs to the GST superfamily. Zeta family.</text>
</comment>
<protein>
    <submittedName>
        <fullName evidence="4">Maleylacetoacetate isomerase</fullName>
        <ecNumber evidence="4">5.2.1.2</ecNumber>
    </submittedName>
</protein>
<reference evidence="4 5" key="1">
    <citation type="submission" date="2023-02" db="EMBL/GenBank/DDBJ databases">
        <title>Complete genome sequence of a novel bacterium Oceanimonas sp. NTOU-MSR1 isolated from marine coast sediment.</title>
        <authorList>
            <person name="Yang H.-T."/>
            <person name="Chen Y.-L."/>
            <person name="Ho Y.-N."/>
        </authorList>
    </citation>
    <scope>NUCLEOTIDE SEQUENCE [LARGE SCALE GENOMIC DNA]</scope>
    <source>
        <strain evidence="4 5">NTOU-MSR1</strain>
    </source>
</reference>
<dbReference type="InterPro" id="IPR040079">
    <property type="entry name" value="Glutathione_S-Trfase"/>
</dbReference>
<dbReference type="AlphaFoldDB" id="A0AA50KQR2"/>
<dbReference type="CDD" id="cd03042">
    <property type="entry name" value="GST_N_Zeta"/>
    <property type="match status" value="1"/>
</dbReference>
<dbReference type="InterPro" id="IPR005955">
    <property type="entry name" value="GST_Zeta"/>
</dbReference>
<dbReference type="EC" id="5.2.1.2" evidence="4"/>
<dbReference type="InterPro" id="IPR036282">
    <property type="entry name" value="Glutathione-S-Trfase_C_sf"/>
</dbReference>
<evidence type="ECO:0000259" key="3">
    <source>
        <dbReference type="PROSITE" id="PS50405"/>
    </source>
</evidence>